<evidence type="ECO:0000256" key="10">
    <source>
        <dbReference type="ARBA" id="ARBA00023242"/>
    </source>
</evidence>
<dbReference type="SUPFAM" id="SSF57716">
    <property type="entry name" value="Glucocorticoid receptor-like (DNA-binding domain)"/>
    <property type="match status" value="1"/>
</dbReference>
<dbReference type="GO" id="GO:0008270">
    <property type="term" value="F:zinc ion binding"/>
    <property type="evidence" value="ECO:0007669"/>
    <property type="project" value="UniProtKB-KW"/>
</dbReference>
<evidence type="ECO:0000256" key="5">
    <source>
        <dbReference type="ARBA" id="ARBA00022833"/>
    </source>
</evidence>
<evidence type="ECO:0000259" key="14">
    <source>
        <dbReference type="PROSITE" id="PS50950"/>
    </source>
</evidence>
<keyword evidence="9" id="KW-0804">Transcription</keyword>
<evidence type="ECO:0000256" key="2">
    <source>
        <dbReference type="ARBA" id="ARBA00006177"/>
    </source>
</evidence>
<feature type="compositionally biased region" description="Polar residues" evidence="13">
    <location>
        <begin position="166"/>
        <end position="176"/>
    </location>
</feature>
<evidence type="ECO:0000256" key="8">
    <source>
        <dbReference type="ARBA" id="ARBA00023125"/>
    </source>
</evidence>
<evidence type="ECO:0000256" key="9">
    <source>
        <dbReference type="ARBA" id="ARBA00023163"/>
    </source>
</evidence>
<evidence type="ECO:0000256" key="6">
    <source>
        <dbReference type="ARBA" id="ARBA00023015"/>
    </source>
</evidence>
<evidence type="ECO:0000313" key="15">
    <source>
        <dbReference type="EMBL" id="GFN85679.1"/>
    </source>
</evidence>
<keyword evidence="16" id="KW-1185">Reference proteome</keyword>
<evidence type="ECO:0000256" key="12">
    <source>
        <dbReference type="PROSITE-ProRule" id="PRU00309"/>
    </source>
</evidence>
<feature type="region of interest" description="Disordered" evidence="13">
    <location>
        <begin position="119"/>
        <end position="209"/>
    </location>
</feature>
<gene>
    <name evidence="15" type="ORF">PoB_001218500</name>
</gene>
<keyword evidence="10" id="KW-0539">Nucleus</keyword>
<evidence type="ECO:0000256" key="1">
    <source>
        <dbReference type="ARBA" id="ARBA00004642"/>
    </source>
</evidence>
<keyword evidence="5" id="KW-0862">Zinc</keyword>
<dbReference type="GO" id="GO:0005654">
    <property type="term" value="C:nucleoplasm"/>
    <property type="evidence" value="ECO:0007669"/>
    <property type="project" value="UniProtKB-SubCell"/>
</dbReference>
<dbReference type="EMBL" id="BLXT01001440">
    <property type="protein sequence ID" value="GFN85679.1"/>
    <property type="molecule type" value="Genomic_DNA"/>
</dbReference>
<dbReference type="GO" id="GO:0043565">
    <property type="term" value="F:sequence-specific DNA binding"/>
    <property type="evidence" value="ECO:0007669"/>
    <property type="project" value="InterPro"/>
</dbReference>
<keyword evidence="4 12" id="KW-0863">Zinc-finger</keyword>
<proteinExistence type="inferred from homology"/>
<evidence type="ECO:0000256" key="7">
    <source>
        <dbReference type="ARBA" id="ARBA00023054"/>
    </source>
</evidence>
<organism evidence="15 16">
    <name type="scientific">Plakobranchus ocellatus</name>
    <dbReference type="NCBI Taxonomy" id="259542"/>
    <lineage>
        <taxon>Eukaryota</taxon>
        <taxon>Metazoa</taxon>
        <taxon>Spiralia</taxon>
        <taxon>Lophotrochozoa</taxon>
        <taxon>Mollusca</taxon>
        <taxon>Gastropoda</taxon>
        <taxon>Heterobranchia</taxon>
        <taxon>Euthyneura</taxon>
        <taxon>Panpulmonata</taxon>
        <taxon>Sacoglossa</taxon>
        <taxon>Placobranchoidea</taxon>
        <taxon>Plakobranchidae</taxon>
        <taxon>Plakobranchus</taxon>
    </lineage>
</organism>
<dbReference type="SMART" id="SM00980">
    <property type="entry name" value="THAP"/>
    <property type="match status" value="1"/>
</dbReference>
<evidence type="ECO:0000313" key="16">
    <source>
        <dbReference type="Proteomes" id="UP000735302"/>
    </source>
</evidence>
<comment type="caution">
    <text evidence="15">The sequence shown here is derived from an EMBL/GenBank/DDBJ whole genome shotgun (WGS) entry which is preliminary data.</text>
</comment>
<keyword evidence="3" id="KW-0479">Metal-binding</keyword>
<accession>A0AAV3YSD7</accession>
<protein>
    <submittedName>
        <fullName evidence="15">52 kDa repressor of the inhibitor of the protein kinase</fullName>
    </submittedName>
</protein>
<comment type="similarity">
    <text evidence="2">Belongs to the THAP1 family.</text>
</comment>
<dbReference type="PROSITE" id="PS50950">
    <property type="entry name" value="ZF_THAP"/>
    <property type="match status" value="1"/>
</dbReference>
<comment type="subcellular location">
    <subcellularLocation>
        <location evidence="1">Nucleus</location>
        <location evidence="1">Nucleoplasm</location>
    </subcellularLocation>
</comment>
<keyword evidence="7" id="KW-0175">Coiled coil</keyword>
<feature type="compositionally biased region" description="Low complexity" evidence="13">
    <location>
        <begin position="150"/>
        <end position="165"/>
    </location>
</feature>
<dbReference type="Pfam" id="PF05485">
    <property type="entry name" value="THAP"/>
    <property type="match status" value="1"/>
</dbReference>
<name>A0AAV3YSD7_9GAST</name>
<sequence>MAALDNPSDSEYPVILTDLELGSAMDVETSKSKRRKSQWCSAINCTNERYECPGLSFFRFPRDEERCKKWLINCRRQDLLCKSPRELYTSNVLCAIHFEDSEYTDPHRRNRLKPLKAVPTIFNIPNPPPKFANRRPAPREKKIATGEQNSPSSSSQPVSTEDPSSPVSLTSTQQNRMVKLKKKVDSQRKRIKRLQSSCLHLPHANKKRN</sequence>
<evidence type="ECO:0000256" key="11">
    <source>
        <dbReference type="ARBA" id="ARBA00023306"/>
    </source>
</evidence>
<keyword evidence="8 12" id="KW-0238">DNA-binding</keyword>
<dbReference type="SMART" id="SM00692">
    <property type="entry name" value="DM3"/>
    <property type="match status" value="1"/>
</dbReference>
<evidence type="ECO:0000256" key="13">
    <source>
        <dbReference type="SAM" id="MobiDB-lite"/>
    </source>
</evidence>
<keyword evidence="11" id="KW-0131">Cell cycle</keyword>
<evidence type="ECO:0000256" key="3">
    <source>
        <dbReference type="ARBA" id="ARBA00022723"/>
    </source>
</evidence>
<dbReference type="InterPro" id="IPR006612">
    <property type="entry name" value="THAP_Znf"/>
</dbReference>
<dbReference type="PANTHER" id="PTHR46600:SF1">
    <property type="entry name" value="THAP DOMAIN-CONTAINING PROTEIN 1"/>
    <property type="match status" value="1"/>
</dbReference>
<reference evidence="15 16" key="1">
    <citation type="journal article" date="2021" name="Elife">
        <title>Chloroplast acquisition without the gene transfer in kleptoplastic sea slugs, Plakobranchus ocellatus.</title>
        <authorList>
            <person name="Maeda T."/>
            <person name="Takahashi S."/>
            <person name="Yoshida T."/>
            <person name="Shimamura S."/>
            <person name="Takaki Y."/>
            <person name="Nagai Y."/>
            <person name="Toyoda A."/>
            <person name="Suzuki Y."/>
            <person name="Arimoto A."/>
            <person name="Ishii H."/>
            <person name="Satoh N."/>
            <person name="Nishiyama T."/>
            <person name="Hasebe M."/>
            <person name="Maruyama T."/>
            <person name="Minagawa J."/>
            <person name="Obokata J."/>
            <person name="Shigenobu S."/>
        </authorList>
    </citation>
    <scope>NUCLEOTIDE SEQUENCE [LARGE SCALE GENOMIC DNA]</scope>
</reference>
<dbReference type="InterPro" id="IPR026516">
    <property type="entry name" value="THAP1/10"/>
</dbReference>
<keyword evidence="6" id="KW-0805">Transcription regulation</keyword>
<dbReference type="AlphaFoldDB" id="A0AAV3YSD7"/>
<evidence type="ECO:0000256" key="4">
    <source>
        <dbReference type="ARBA" id="ARBA00022771"/>
    </source>
</evidence>
<dbReference type="Proteomes" id="UP000735302">
    <property type="component" value="Unassembled WGS sequence"/>
</dbReference>
<dbReference type="PANTHER" id="PTHR46600">
    <property type="entry name" value="THAP DOMAIN-CONTAINING"/>
    <property type="match status" value="1"/>
</dbReference>
<feature type="domain" description="THAP-type" evidence="14">
    <location>
        <begin position="35"/>
        <end position="122"/>
    </location>
</feature>